<keyword evidence="1" id="KW-0732">Signal</keyword>
<dbReference type="Proteomes" id="UP001291623">
    <property type="component" value="Unassembled WGS sequence"/>
</dbReference>
<proteinExistence type="predicted"/>
<evidence type="ECO:0000313" key="2">
    <source>
        <dbReference type="EMBL" id="KAK4366067.1"/>
    </source>
</evidence>
<feature type="chain" id="PRO_5042038797" evidence="1">
    <location>
        <begin position="19"/>
        <end position="157"/>
    </location>
</feature>
<comment type="caution">
    <text evidence="2">The sequence shown here is derived from an EMBL/GenBank/DDBJ whole genome shotgun (WGS) entry which is preliminary data.</text>
</comment>
<protein>
    <submittedName>
        <fullName evidence="2">Uncharacterized protein</fullName>
    </submittedName>
</protein>
<sequence>MYVFCFIFSDCLVAEANAEPYSDSARLCLMGADHWKFPQLMLIQRLFRYLSDKLCESRIDGARTTFHEAGTRLSSVKEEAKGKAAGLPGKMDIVEAKEEPRSIDQVIVSAPDPAAISIEDFGSEGKQYAYNNNLLLNFPFQLQNGEYQLLGDTQQME</sequence>
<organism evidence="2 3">
    <name type="scientific">Anisodus tanguticus</name>
    <dbReference type="NCBI Taxonomy" id="243964"/>
    <lineage>
        <taxon>Eukaryota</taxon>
        <taxon>Viridiplantae</taxon>
        <taxon>Streptophyta</taxon>
        <taxon>Embryophyta</taxon>
        <taxon>Tracheophyta</taxon>
        <taxon>Spermatophyta</taxon>
        <taxon>Magnoliopsida</taxon>
        <taxon>eudicotyledons</taxon>
        <taxon>Gunneridae</taxon>
        <taxon>Pentapetalae</taxon>
        <taxon>asterids</taxon>
        <taxon>lamiids</taxon>
        <taxon>Solanales</taxon>
        <taxon>Solanaceae</taxon>
        <taxon>Solanoideae</taxon>
        <taxon>Hyoscyameae</taxon>
        <taxon>Anisodus</taxon>
    </lineage>
</organism>
<evidence type="ECO:0000313" key="3">
    <source>
        <dbReference type="Proteomes" id="UP001291623"/>
    </source>
</evidence>
<evidence type="ECO:0000256" key="1">
    <source>
        <dbReference type="SAM" id="SignalP"/>
    </source>
</evidence>
<dbReference type="EMBL" id="JAVYJV010000007">
    <property type="protein sequence ID" value="KAK4366067.1"/>
    <property type="molecule type" value="Genomic_DNA"/>
</dbReference>
<feature type="signal peptide" evidence="1">
    <location>
        <begin position="1"/>
        <end position="18"/>
    </location>
</feature>
<dbReference type="AlphaFoldDB" id="A0AAE1VEM9"/>
<accession>A0AAE1VEM9</accession>
<name>A0AAE1VEM9_9SOLA</name>
<reference evidence="2" key="1">
    <citation type="submission" date="2023-12" db="EMBL/GenBank/DDBJ databases">
        <title>Genome assembly of Anisodus tanguticus.</title>
        <authorList>
            <person name="Wang Y.-J."/>
        </authorList>
    </citation>
    <scope>NUCLEOTIDE SEQUENCE</scope>
    <source>
        <strain evidence="2">KB-2021</strain>
        <tissue evidence="2">Leaf</tissue>
    </source>
</reference>
<gene>
    <name evidence="2" type="ORF">RND71_013947</name>
</gene>
<keyword evidence="3" id="KW-1185">Reference proteome</keyword>